<dbReference type="STRING" id="1385510.GCA_000425205_01350"/>
<name>A0A0A5GQ73_9BACI</name>
<comment type="caution">
    <text evidence="2">The sequence shown here is derived from an EMBL/GenBank/DDBJ whole genome shotgun (WGS) entry which is preliminary data.</text>
</comment>
<feature type="transmembrane region" description="Helical" evidence="1">
    <location>
        <begin position="34"/>
        <end position="55"/>
    </location>
</feature>
<sequence length="107" mass="12007">MMAGSMKWNLWSATGLGLLAFGLAIQSNTMPTTFIRTGIIFTLVYIVVFGFRWLVKQAIIEGPPSLKNVDEAHETNKTTDVKDDPMQNVSIEETSEMVKQLLREDDN</sequence>
<proteinExistence type="predicted"/>
<evidence type="ECO:0000256" key="1">
    <source>
        <dbReference type="SAM" id="Phobius"/>
    </source>
</evidence>
<gene>
    <name evidence="2" type="ORF">N781_12090</name>
</gene>
<organism evidence="2 3">
    <name type="scientific">Pontibacillus halophilus JSM 076056 = DSM 19796</name>
    <dbReference type="NCBI Taxonomy" id="1385510"/>
    <lineage>
        <taxon>Bacteria</taxon>
        <taxon>Bacillati</taxon>
        <taxon>Bacillota</taxon>
        <taxon>Bacilli</taxon>
        <taxon>Bacillales</taxon>
        <taxon>Bacillaceae</taxon>
        <taxon>Pontibacillus</taxon>
    </lineage>
</organism>
<keyword evidence="1" id="KW-0472">Membrane</keyword>
<protein>
    <submittedName>
        <fullName evidence="2">Uncharacterized protein</fullName>
    </submittedName>
</protein>
<keyword evidence="1" id="KW-0812">Transmembrane</keyword>
<reference evidence="2 3" key="1">
    <citation type="submission" date="2013-08" db="EMBL/GenBank/DDBJ databases">
        <authorList>
            <person name="Huang J."/>
            <person name="Wang G."/>
        </authorList>
    </citation>
    <scope>NUCLEOTIDE SEQUENCE [LARGE SCALE GENOMIC DNA]</scope>
    <source>
        <strain evidence="2 3">JSM 076056</strain>
    </source>
</reference>
<keyword evidence="1" id="KW-1133">Transmembrane helix</keyword>
<accession>A0A0A5GQ73</accession>
<dbReference type="AlphaFoldDB" id="A0A0A5GQ73"/>
<dbReference type="Proteomes" id="UP000030528">
    <property type="component" value="Unassembled WGS sequence"/>
</dbReference>
<dbReference type="EMBL" id="AVPE01000003">
    <property type="protein sequence ID" value="KGX93325.1"/>
    <property type="molecule type" value="Genomic_DNA"/>
</dbReference>
<evidence type="ECO:0000313" key="3">
    <source>
        <dbReference type="Proteomes" id="UP000030528"/>
    </source>
</evidence>
<dbReference type="eggNOG" id="ENOG5030CE7">
    <property type="taxonomic scope" value="Bacteria"/>
</dbReference>
<keyword evidence="3" id="KW-1185">Reference proteome</keyword>
<evidence type="ECO:0000313" key="2">
    <source>
        <dbReference type="EMBL" id="KGX93325.1"/>
    </source>
</evidence>